<gene>
    <name evidence="6" type="ORF">DDZ15_03470</name>
</gene>
<dbReference type="InterPro" id="IPR001279">
    <property type="entry name" value="Metallo-B-lactamas"/>
</dbReference>
<feature type="domain" description="Metallo-beta-lactamase" evidence="5">
    <location>
        <begin position="50"/>
        <end position="256"/>
    </location>
</feature>
<dbReference type="OrthoDB" id="9802897at2"/>
<evidence type="ECO:0000259" key="5">
    <source>
        <dbReference type="SMART" id="SM00849"/>
    </source>
</evidence>
<comment type="caution">
    <text evidence="6">The sequence shown here is derived from an EMBL/GenBank/DDBJ whole genome shotgun (WGS) entry which is preliminary data.</text>
</comment>
<dbReference type="AlphaFoldDB" id="A0A316TS09"/>
<keyword evidence="7" id="KW-1185">Reference proteome</keyword>
<name>A0A316TS09_9BACT</name>
<keyword evidence="2" id="KW-0479">Metal-binding</keyword>
<dbReference type="PANTHER" id="PTHR42978">
    <property type="entry name" value="QUORUM-QUENCHING LACTONASE YTNP-RELATED-RELATED"/>
    <property type="match status" value="1"/>
</dbReference>
<sequence>MKPLILEHLELYPIESGRFMLDGGAMFGVVPKTLWSRQIPADDKNRIPMAMRCLLVKSMNTGRIYLVDNGSGNKFSEKMIGIYGLDYEHSDLISSLGQAGVQPEEVTDMVFSHLHFDHCGGTTEYDESGNLTEVFPNARYHVNKRHWETANHPNAREKASFFAENLEPIEKSGRLNLVNDRHTFEDGFTTLPMDGHTIGQQLPVLSDSKRTVIFAADLLPTFAHVPLPWVMGYDMVPVQTLEEKEAFLDEAVEKGWFLFLEHDASNEVITVKKEDRKFSMDRSLTLADIE</sequence>
<evidence type="ECO:0000256" key="2">
    <source>
        <dbReference type="ARBA" id="ARBA00022723"/>
    </source>
</evidence>
<keyword evidence="4" id="KW-0862">Zinc</keyword>
<dbReference type="GO" id="GO:0016787">
    <property type="term" value="F:hydrolase activity"/>
    <property type="evidence" value="ECO:0007669"/>
    <property type="project" value="UniProtKB-KW"/>
</dbReference>
<dbReference type="InterPro" id="IPR051013">
    <property type="entry name" value="MBL_superfamily_lactonases"/>
</dbReference>
<keyword evidence="3 6" id="KW-0378">Hydrolase</keyword>
<proteinExistence type="inferred from homology"/>
<accession>A0A316TS09</accession>
<dbReference type="Gene3D" id="3.60.15.10">
    <property type="entry name" value="Ribonuclease Z/Hydroxyacylglutathione hydrolase-like"/>
    <property type="match status" value="1"/>
</dbReference>
<dbReference type="InterPro" id="IPR036866">
    <property type="entry name" value="RibonucZ/Hydroxyglut_hydro"/>
</dbReference>
<dbReference type="PANTHER" id="PTHR42978:SF6">
    <property type="entry name" value="QUORUM-QUENCHING LACTONASE YTNP-RELATED"/>
    <property type="match status" value="1"/>
</dbReference>
<dbReference type="GO" id="GO:0046872">
    <property type="term" value="F:metal ion binding"/>
    <property type="evidence" value="ECO:0007669"/>
    <property type="project" value="UniProtKB-KW"/>
</dbReference>
<protein>
    <submittedName>
        <fullName evidence="6">MBL fold metallo-hydrolase</fullName>
    </submittedName>
</protein>
<evidence type="ECO:0000313" key="6">
    <source>
        <dbReference type="EMBL" id="PWN07337.1"/>
    </source>
</evidence>
<organism evidence="6 7">
    <name type="scientific">Rhodohalobacter mucosus</name>
    <dbReference type="NCBI Taxonomy" id="2079485"/>
    <lineage>
        <taxon>Bacteria</taxon>
        <taxon>Pseudomonadati</taxon>
        <taxon>Balneolota</taxon>
        <taxon>Balneolia</taxon>
        <taxon>Balneolales</taxon>
        <taxon>Balneolaceae</taxon>
        <taxon>Rhodohalobacter</taxon>
    </lineage>
</organism>
<evidence type="ECO:0000256" key="1">
    <source>
        <dbReference type="ARBA" id="ARBA00007749"/>
    </source>
</evidence>
<reference evidence="6 7" key="1">
    <citation type="submission" date="2018-05" db="EMBL/GenBank/DDBJ databases">
        <title>Rhodohalobacter halophilus gen. nov., sp. nov., a moderately halophilic member of the family Balneolaceae.</title>
        <authorList>
            <person name="Liu Z.-W."/>
        </authorList>
    </citation>
    <scope>NUCLEOTIDE SEQUENCE [LARGE SCALE GENOMIC DNA]</scope>
    <source>
        <strain evidence="6 7">8A47</strain>
    </source>
</reference>
<dbReference type="SMART" id="SM00849">
    <property type="entry name" value="Lactamase_B"/>
    <property type="match status" value="1"/>
</dbReference>
<dbReference type="EMBL" id="QGGB01000003">
    <property type="protein sequence ID" value="PWN07337.1"/>
    <property type="molecule type" value="Genomic_DNA"/>
</dbReference>
<dbReference type="SUPFAM" id="SSF56281">
    <property type="entry name" value="Metallo-hydrolase/oxidoreductase"/>
    <property type="match status" value="1"/>
</dbReference>
<evidence type="ECO:0000256" key="3">
    <source>
        <dbReference type="ARBA" id="ARBA00022801"/>
    </source>
</evidence>
<comment type="similarity">
    <text evidence="1">Belongs to the metallo-beta-lactamase superfamily.</text>
</comment>
<dbReference type="Pfam" id="PF00753">
    <property type="entry name" value="Lactamase_B"/>
    <property type="match status" value="1"/>
</dbReference>
<evidence type="ECO:0000256" key="4">
    <source>
        <dbReference type="ARBA" id="ARBA00022833"/>
    </source>
</evidence>
<dbReference type="CDD" id="cd16281">
    <property type="entry name" value="metallo-hydrolase-like_MBL-fold"/>
    <property type="match status" value="1"/>
</dbReference>
<dbReference type="Proteomes" id="UP000245533">
    <property type="component" value="Unassembled WGS sequence"/>
</dbReference>
<evidence type="ECO:0000313" key="7">
    <source>
        <dbReference type="Proteomes" id="UP000245533"/>
    </source>
</evidence>
<dbReference type="RefSeq" id="WP_109644927.1">
    <property type="nucleotide sequence ID" value="NZ_QGGB01000003.1"/>
</dbReference>